<dbReference type="AlphaFoldDB" id="F0XHS0"/>
<organism evidence="4">
    <name type="scientific">Grosmannia clavigera (strain kw1407 / UAMH 11150)</name>
    <name type="common">Blue stain fungus</name>
    <name type="synonym">Graphiocladiella clavigera</name>
    <dbReference type="NCBI Taxonomy" id="655863"/>
    <lineage>
        <taxon>Eukaryota</taxon>
        <taxon>Fungi</taxon>
        <taxon>Dikarya</taxon>
        <taxon>Ascomycota</taxon>
        <taxon>Pezizomycotina</taxon>
        <taxon>Sordariomycetes</taxon>
        <taxon>Sordariomycetidae</taxon>
        <taxon>Ophiostomatales</taxon>
        <taxon>Ophiostomataceae</taxon>
        <taxon>Leptographium</taxon>
    </lineage>
</organism>
<dbReference type="HOGENOM" id="CLU_008442_0_0_1"/>
<feature type="coiled-coil region" evidence="1">
    <location>
        <begin position="97"/>
        <end position="253"/>
    </location>
</feature>
<dbReference type="EMBL" id="GL629769">
    <property type="protein sequence ID" value="EFX03324.1"/>
    <property type="molecule type" value="Genomic_DNA"/>
</dbReference>
<keyword evidence="1" id="KW-0175">Coiled coil</keyword>
<feature type="region of interest" description="Disordered" evidence="2">
    <location>
        <begin position="840"/>
        <end position="863"/>
    </location>
</feature>
<evidence type="ECO:0000313" key="3">
    <source>
        <dbReference type="EMBL" id="EFX03324.1"/>
    </source>
</evidence>
<accession>F0XHS0</accession>
<dbReference type="eggNOG" id="ENOG502S9QS">
    <property type="taxonomic scope" value="Eukaryota"/>
</dbReference>
<sequence length="863" mass="93580">MYCPQKHIPASSLAVMPAKARPHAVARRGLEDRPGHEAPVLSAVSVSSAVLLTNQPPGPLRCCCGQMECLLLRHNCSVLESVENDVRIAAKLGQSLLERHEAYLADAERDRAELLKRIDQLEMDKKELEAENARKIEENRALLDQLEALNSNVTDSDTRLKLLEATLQSSQQIIRRLEGAAGRADDMERHLAALEAEQALLQSTLVASESEARSAIQRWKRAERGIADLQDQLERMERETKQEKERHMEVMGRVERQRAVEKELSTAAGRLKGAAAAKSLQDNNKAGGSGVVSHFVRDLLQDNASMQLGMAELREMLINSNDEIQQLRDQLMYHQPLTDDNPGAASTLRAELEDMTPDSPETPERIASPRTPRPTRHVSALSQELHIHHHHHVSKKRAEPLRPKKKRLGLSPHVFTPPAPIATTQLSRTVGLNHESASTSSPSRSSSRHMSRDSVSTTFSGPSNRWSGFSDRPSDFSPSSVPSSPRTYRRSSIFDRVAIPDISLPTSPATSADPMSPSWRPKGCRIATLDDSLAYGSSPPTRMSGHGLAVIEDDEDDSSEDVSDFTSNASIRSQATTPMRMPDASLLDIIIPEEGCDMHNETDLLPPIKLQNGRRTRHRTLSQESIVSLKGGLDIHTLKTRPSQLTLRPLGTYGSSLANTGISSVTARPIISKGRPSTSRSNTMLLDSLYSGLPTPRSRVASSSLAPGTTNGAATLTGARRLSKLVGWRPWNGGGVASSASNSSSTAASAATAEPTGATVSVAASETGSQSEISTSGHSEAETAVSNGDSNSSKKKLDSKAKSSHTSLGKSLQDMLRAPGINQPGPVPGFFEYWTTHQARGVPSNVHPDDVDHEALRDGLENQ</sequence>
<proteinExistence type="predicted"/>
<evidence type="ECO:0000256" key="2">
    <source>
        <dbReference type="SAM" id="MobiDB-lite"/>
    </source>
</evidence>
<reference evidence="3 4" key="1">
    <citation type="journal article" date="2011" name="Proc. Natl. Acad. Sci. U.S.A.">
        <title>Genome and transcriptome analyses of the mountain pine beetle-fungal symbiont Grosmannia clavigera, a lodgepole pine pathogen.</title>
        <authorList>
            <person name="DiGuistini S."/>
            <person name="Wang Y."/>
            <person name="Liao N.Y."/>
            <person name="Taylor G."/>
            <person name="Tanguay P."/>
            <person name="Feau N."/>
            <person name="Henrissat B."/>
            <person name="Chan S.K."/>
            <person name="Hesse-Orce U."/>
            <person name="Alamouti S.M."/>
            <person name="Tsui C.K.M."/>
            <person name="Docking R.T."/>
            <person name="Levasseur A."/>
            <person name="Haridas S."/>
            <person name="Robertson G."/>
            <person name="Birol I."/>
            <person name="Holt R.A."/>
            <person name="Marra M.A."/>
            <person name="Hamelin R.C."/>
            <person name="Hirst M."/>
            <person name="Jones S.J.M."/>
            <person name="Bohlmann J."/>
            <person name="Breuil C."/>
        </authorList>
    </citation>
    <scope>NUCLEOTIDE SEQUENCE [LARGE SCALE GENOMIC DNA]</scope>
    <source>
        <strain evidence="4">kw1407 / UAMH 11150</strain>
    </source>
</reference>
<keyword evidence="4" id="KW-1185">Reference proteome</keyword>
<feature type="compositionally biased region" description="Polar residues" evidence="2">
    <location>
        <begin position="758"/>
        <end position="778"/>
    </location>
</feature>
<evidence type="ECO:0000256" key="1">
    <source>
        <dbReference type="SAM" id="Coils"/>
    </source>
</evidence>
<feature type="compositionally biased region" description="Basic and acidic residues" evidence="2">
    <location>
        <begin position="847"/>
        <end position="863"/>
    </location>
</feature>
<feature type="compositionally biased region" description="Polar residues" evidence="2">
    <location>
        <begin position="457"/>
        <end position="466"/>
    </location>
</feature>
<name>F0XHS0_GROCL</name>
<evidence type="ECO:0000313" key="4">
    <source>
        <dbReference type="Proteomes" id="UP000007796"/>
    </source>
</evidence>
<feature type="compositionally biased region" description="Low complexity" evidence="2">
    <location>
        <begin position="436"/>
        <end position="445"/>
    </location>
</feature>
<feature type="compositionally biased region" description="Low complexity" evidence="2">
    <location>
        <begin position="467"/>
        <end position="486"/>
    </location>
</feature>
<dbReference type="InParanoid" id="F0XHS0"/>
<feature type="region of interest" description="Disordered" evidence="2">
    <location>
        <begin position="353"/>
        <end position="378"/>
    </location>
</feature>
<dbReference type="Proteomes" id="UP000007796">
    <property type="component" value="Unassembled WGS sequence"/>
</dbReference>
<dbReference type="STRING" id="655863.F0XHS0"/>
<gene>
    <name evidence="3" type="ORF">CMQ_3253</name>
</gene>
<feature type="region of interest" description="Disordered" evidence="2">
    <location>
        <begin position="408"/>
        <end position="488"/>
    </location>
</feature>
<protein>
    <submittedName>
        <fullName evidence="3">Uncharacterized protein</fullName>
    </submittedName>
</protein>
<dbReference type="GeneID" id="25976333"/>
<feature type="region of interest" description="Disordered" evidence="2">
    <location>
        <begin position="747"/>
        <end position="809"/>
    </location>
</feature>
<dbReference type="RefSeq" id="XP_014172806.1">
    <property type="nucleotide sequence ID" value="XM_014317331.1"/>
</dbReference>
<dbReference type="OrthoDB" id="4088568at2759"/>